<dbReference type="eggNOG" id="ENOG502SPSA">
    <property type="taxonomic scope" value="Eukaryota"/>
</dbReference>
<sequence length="298" mass="32694">MVASISPSHIGPGPGVVKGAYVDTAEGQLHYYYTLPSTTFGSSSGSDSDSDGSPHPPILLLHMSASSSRCFHSMMVRLAALGYRCYAPDMPGFGSSFDPSSNPPAIAWYADLYYETFSPWAEFQHGCHIIGHHSGGVLGSDLAAKHHDFVRSLTFVGPGVMDAAARQEMSKTFLAPFNRPVASGEHLTKTWDYLMWEGILATHLELLQREAIDHIRAWKGRSQIYSCVWAYDVGESIKKTSPSCKILALCARDDVLWPYFDAVKGLGREIITHEIRGGNFGPDLDPEGVLKYFVESML</sequence>
<keyword evidence="3" id="KW-1185">Reference proteome</keyword>
<dbReference type="AlphaFoldDB" id="W9XJI9"/>
<dbReference type="Gene3D" id="3.40.50.1820">
    <property type="entry name" value="alpha/beta hydrolase"/>
    <property type="match status" value="1"/>
</dbReference>
<dbReference type="GeneID" id="19171075"/>
<dbReference type="Pfam" id="PF12697">
    <property type="entry name" value="Abhydrolase_6"/>
    <property type="match status" value="1"/>
</dbReference>
<dbReference type="PANTHER" id="PTHR43689:SF8">
    <property type="entry name" value="ALPHA_BETA-HYDROLASES SUPERFAMILY PROTEIN"/>
    <property type="match status" value="1"/>
</dbReference>
<dbReference type="InterPro" id="IPR029058">
    <property type="entry name" value="AB_hydrolase_fold"/>
</dbReference>
<accession>W9XJI9</accession>
<dbReference type="Proteomes" id="UP000019478">
    <property type="component" value="Unassembled WGS sequence"/>
</dbReference>
<protein>
    <recommendedName>
        <fullName evidence="1">AB hydrolase-1 domain-containing protein</fullName>
    </recommendedName>
</protein>
<name>W9XJI9_9EURO</name>
<proteinExistence type="predicted"/>
<dbReference type="RefSeq" id="XP_007735275.1">
    <property type="nucleotide sequence ID" value="XM_007737085.1"/>
</dbReference>
<evidence type="ECO:0000313" key="2">
    <source>
        <dbReference type="EMBL" id="EXJ80687.1"/>
    </source>
</evidence>
<evidence type="ECO:0000313" key="3">
    <source>
        <dbReference type="Proteomes" id="UP000019478"/>
    </source>
</evidence>
<dbReference type="HOGENOM" id="CLU_084292_0_0_1"/>
<gene>
    <name evidence="2" type="ORF">A1O3_06971</name>
</gene>
<dbReference type="PANTHER" id="PTHR43689">
    <property type="entry name" value="HYDROLASE"/>
    <property type="match status" value="1"/>
</dbReference>
<dbReference type="SUPFAM" id="SSF53474">
    <property type="entry name" value="alpha/beta-Hydrolases"/>
    <property type="match status" value="1"/>
</dbReference>
<organism evidence="2 3">
    <name type="scientific">Capronia epimyces CBS 606.96</name>
    <dbReference type="NCBI Taxonomy" id="1182542"/>
    <lineage>
        <taxon>Eukaryota</taxon>
        <taxon>Fungi</taxon>
        <taxon>Dikarya</taxon>
        <taxon>Ascomycota</taxon>
        <taxon>Pezizomycotina</taxon>
        <taxon>Eurotiomycetes</taxon>
        <taxon>Chaetothyriomycetidae</taxon>
        <taxon>Chaetothyriales</taxon>
        <taxon>Herpotrichiellaceae</taxon>
        <taxon>Capronia</taxon>
    </lineage>
</organism>
<dbReference type="EMBL" id="AMGY01000006">
    <property type="protein sequence ID" value="EXJ80687.1"/>
    <property type="molecule type" value="Genomic_DNA"/>
</dbReference>
<reference evidence="2 3" key="1">
    <citation type="submission" date="2013-03" db="EMBL/GenBank/DDBJ databases">
        <title>The Genome Sequence of Capronia epimyces CBS 606.96.</title>
        <authorList>
            <consortium name="The Broad Institute Genomics Platform"/>
            <person name="Cuomo C."/>
            <person name="de Hoog S."/>
            <person name="Gorbushina A."/>
            <person name="Walker B."/>
            <person name="Young S.K."/>
            <person name="Zeng Q."/>
            <person name="Gargeya S."/>
            <person name="Fitzgerald M."/>
            <person name="Haas B."/>
            <person name="Abouelleil A."/>
            <person name="Allen A.W."/>
            <person name="Alvarado L."/>
            <person name="Arachchi H.M."/>
            <person name="Berlin A.M."/>
            <person name="Chapman S.B."/>
            <person name="Gainer-Dewar J."/>
            <person name="Goldberg J."/>
            <person name="Griggs A."/>
            <person name="Gujja S."/>
            <person name="Hansen M."/>
            <person name="Howarth C."/>
            <person name="Imamovic A."/>
            <person name="Ireland A."/>
            <person name="Larimer J."/>
            <person name="McCowan C."/>
            <person name="Murphy C."/>
            <person name="Pearson M."/>
            <person name="Poon T.W."/>
            <person name="Priest M."/>
            <person name="Roberts A."/>
            <person name="Saif S."/>
            <person name="Shea T."/>
            <person name="Sisk P."/>
            <person name="Sykes S."/>
            <person name="Wortman J."/>
            <person name="Nusbaum C."/>
            <person name="Birren B."/>
        </authorList>
    </citation>
    <scope>NUCLEOTIDE SEQUENCE [LARGE SCALE GENOMIC DNA]</scope>
    <source>
        <strain evidence="2 3">CBS 606.96</strain>
    </source>
</reference>
<comment type="caution">
    <text evidence="2">The sequence shown here is derived from an EMBL/GenBank/DDBJ whole genome shotgun (WGS) entry which is preliminary data.</text>
</comment>
<evidence type="ECO:0000259" key="1">
    <source>
        <dbReference type="Pfam" id="PF12697"/>
    </source>
</evidence>
<feature type="domain" description="AB hydrolase-1" evidence="1">
    <location>
        <begin position="58"/>
        <end position="271"/>
    </location>
</feature>
<dbReference type="InterPro" id="IPR000073">
    <property type="entry name" value="AB_hydrolase_1"/>
</dbReference>
<dbReference type="OrthoDB" id="408373at2759"/>